<dbReference type="Pfam" id="PF00994">
    <property type="entry name" value="MoCF_biosynth"/>
    <property type="match status" value="1"/>
</dbReference>
<dbReference type="GO" id="GO:0005829">
    <property type="term" value="C:cytosol"/>
    <property type="evidence" value="ECO:0007669"/>
    <property type="project" value="TreeGrafter"/>
</dbReference>
<protein>
    <submittedName>
        <fullName evidence="3">Molybdenum cofactor biosynthesis protein MoaB</fullName>
    </submittedName>
</protein>
<dbReference type="SUPFAM" id="SSF53218">
    <property type="entry name" value="Molybdenum cofactor biosynthesis proteins"/>
    <property type="match status" value="1"/>
</dbReference>
<dbReference type="InterPro" id="IPR012245">
    <property type="entry name" value="MoaB"/>
</dbReference>
<dbReference type="InterPro" id="IPR036425">
    <property type="entry name" value="MoaB/Mog-like_dom_sf"/>
</dbReference>
<evidence type="ECO:0000313" key="3">
    <source>
        <dbReference type="EMBL" id="HGQ17996.1"/>
    </source>
</evidence>
<dbReference type="InterPro" id="IPR001453">
    <property type="entry name" value="MoaB/Mog_dom"/>
</dbReference>
<organism evidence="3">
    <name type="scientific">Ignisphaera aggregans</name>
    <dbReference type="NCBI Taxonomy" id="334771"/>
    <lineage>
        <taxon>Archaea</taxon>
        <taxon>Thermoproteota</taxon>
        <taxon>Thermoprotei</taxon>
        <taxon>Desulfurococcales</taxon>
        <taxon>Desulfurococcaceae</taxon>
        <taxon>Ignisphaera</taxon>
    </lineage>
</organism>
<evidence type="ECO:0000313" key="2">
    <source>
        <dbReference type="EMBL" id="HGN36206.1"/>
    </source>
</evidence>
<dbReference type="SMART" id="SM00852">
    <property type="entry name" value="MoCF_biosynth"/>
    <property type="match status" value="1"/>
</dbReference>
<dbReference type="GO" id="GO:0006777">
    <property type="term" value="P:Mo-molybdopterin cofactor biosynthetic process"/>
    <property type="evidence" value="ECO:0007669"/>
    <property type="project" value="InterPro"/>
</dbReference>
<dbReference type="Gene3D" id="3.40.980.10">
    <property type="entry name" value="MoaB/Mog-like domain"/>
    <property type="match status" value="1"/>
</dbReference>
<gene>
    <name evidence="2" type="ORF">ENT87_01455</name>
    <name evidence="3" type="ORF">ENU30_03300</name>
</gene>
<dbReference type="PANTHER" id="PTHR43232">
    <property type="entry name" value="MOLYBDENUM COFACTOR BIOSYNTHESIS PROTEIN B"/>
    <property type="match status" value="1"/>
</dbReference>
<dbReference type="NCBIfam" id="TIGR00177">
    <property type="entry name" value="molyb_syn"/>
    <property type="match status" value="1"/>
</dbReference>
<dbReference type="CDD" id="cd00886">
    <property type="entry name" value="MogA_MoaB"/>
    <property type="match status" value="1"/>
</dbReference>
<name>A0A7J3JPJ7_9CREN</name>
<reference evidence="3" key="1">
    <citation type="journal article" date="2020" name="mSystems">
        <title>Genome- and Community-Level Interaction Insights into Carbon Utilization and Element Cycling Functions of Hydrothermarchaeota in Hydrothermal Sediment.</title>
        <authorList>
            <person name="Zhou Z."/>
            <person name="Liu Y."/>
            <person name="Xu W."/>
            <person name="Pan J."/>
            <person name="Luo Z.H."/>
            <person name="Li M."/>
        </authorList>
    </citation>
    <scope>NUCLEOTIDE SEQUENCE [LARGE SCALE GENOMIC DNA]</scope>
    <source>
        <strain evidence="2">SpSt-618</strain>
        <strain evidence="3">SpSt-657</strain>
    </source>
</reference>
<dbReference type="EMBL" id="DTAI01000048">
    <property type="protein sequence ID" value="HGN36206.1"/>
    <property type="molecule type" value="Genomic_DNA"/>
</dbReference>
<dbReference type="AlphaFoldDB" id="A0A7J3JPJ7"/>
<accession>A0A7J3JPJ7</accession>
<evidence type="ECO:0000259" key="1">
    <source>
        <dbReference type="SMART" id="SM00852"/>
    </source>
</evidence>
<comment type="caution">
    <text evidence="3">The sequence shown here is derived from an EMBL/GenBank/DDBJ whole genome shotgun (WGS) entry which is preliminary data.</text>
</comment>
<proteinExistence type="predicted"/>
<dbReference type="PIRSF" id="PIRSF006443">
    <property type="entry name" value="MoaB"/>
    <property type="match status" value="1"/>
</dbReference>
<dbReference type="EMBL" id="DTBZ01000072">
    <property type="protein sequence ID" value="HGQ17996.1"/>
    <property type="molecule type" value="Genomic_DNA"/>
</dbReference>
<sequence length="166" mass="18628">MNHRNYTVESYRICFIVTSDSVYRGLRDDDVKPIADSIANFCKGAVLSSYQIVPNNIAEIQRRVIECTEGCDIIIVTGGTGISRRDVSIEAIREIAWRELPGFGELFRLLSYKEVGIAAYLSRATAYIVKDTIVFIVPGNPNAIRLALDEIICLMAPHAIYELKRQ</sequence>
<feature type="domain" description="MoaB/Mog" evidence="1">
    <location>
        <begin position="14"/>
        <end position="159"/>
    </location>
</feature>
<dbReference type="PANTHER" id="PTHR43232:SF2">
    <property type="entry name" value="MOLYBDENUM COFACTOR BIOSYNTHESIS PROTEIN B"/>
    <property type="match status" value="1"/>
</dbReference>